<sequence>MMPVTNTLNDVIETDALVLGLAPSVAMAAVYTSLAQSMGILFENAVATSNRQNLVADIAALDGIVLGMSETGAAVVEDAEKLDPVAKLKALLKALEGDKSS</sequence>
<protein>
    <submittedName>
        <fullName evidence="1">RebB family R body protein</fullName>
    </submittedName>
</protein>
<dbReference type="Proteomes" id="UP001385499">
    <property type="component" value="Unassembled WGS sequence"/>
</dbReference>
<keyword evidence="2" id="KW-1185">Reference proteome</keyword>
<gene>
    <name evidence="1" type="ORF">V6575_11800</name>
</gene>
<dbReference type="EMBL" id="JBAKIA010000006">
    <property type="protein sequence ID" value="MEJ8474770.1"/>
    <property type="molecule type" value="Genomic_DNA"/>
</dbReference>
<name>A0ABU8TKT3_9HYPH</name>
<reference evidence="1 2" key="1">
    <citation type="submission" date="2024-02" db="EMBL/GenBank/DDBJ databases">
        <title>Roseibium algae sp. nov., isolated from marine alga (Grateloupia sp.), showing potential in myo-inositol conversion.</title>
        <authorList>
            <person name="Wang Y."/>
        </authorList>
    </citation>
    <scope>NUCLEOTIDE SEQUENCE [LARGE SCALE GENOMIC DNA]</scope>
    <source>
        <strain evidence="1 2">H3510</strain>
    </source>
</reference>
<accession>A0ABU8TKT3</accession>
<dbReference type="InterPro" id="IPR021070">
    <property type="entry name" value="Killing_trait_RebB"/>
</dbReference>
<dbReference type="Pfam" id="PF11747">
    <property type="entry name" value="RebB"/>
    <property type="match status" value="1"/>
</dbReference>
<comment type="caution">
    <text evidence="1">The sequence shown here is derived from an EMBL/GenBank/DDBJ whole genome shotgun (WGS) entry which is preliminary data.</text>
</comment>
<proteinExistence type="predicted"/>
<evidence type="ECO:0000313" key="1">
    <source>
        <dbReference type="EMBL" id="MEJ8474770.1"/>
    </source>
</evidence>
<organism evidence="1 2">
    <name type="scientific">Roseibium algae</name>
    <dbReference type="NCBI Taxonomy" id="3123038"/>
    <lineage>
        <taxon>Bacteria</taxon>
        <taxon>Pseudomonadati</taxon>
        <taxon>Pseudomonadota</taxon>
        <taxon>Alphaproteobacteria</taxon>
        <taxon>Hyphomicrobiales</taxon>
        <taxon>Stappiaceae</taxon>
        <taxon>Roseibium</taxon>
    </lineage>
</organism>
<evidence type="ECO:0000313" key="2">
    <source>
        <dbReference type="Proteomes" id="UP001385499"/>
    </source>
</evidence>